<organism evidence="2 3">
    <name type="scientific">Hirundo rustica rustica</name>
    <dbReference type="NCBI Taxonomy" id="333673"/>
    <lineage>
        <taxon>Eukaryota</taxon>
        <taxon>Metazoa</taxon>
        <taxon>Chordata</taxon>
        <taxon>Craniata</taxon>
        <taxon>Vertebrata</taxon>
        <taxon>Euteleostomi</taxon>
        <taxon>Archelosauria</taxon>
        <taxon>Archosauria</taxon>
        <taxon>Dinosauria</taxon>
        <taxon>Saurischia</taxon>
        <taxon>Theropoda</taxon>
        <taxon>Coelurosauria</taxon>
        <taxon>Aves</taxon>
        <taxon>Neognathae</taxon>
        <taxon>Neoaves</taxon>
        <taxon>Telluraves</taxon>
        <taxon>Australaves</taxon>
        <taxon>Passeriformes</taxon>
        <taxon>Sylvioidea</taxon>
        <taxon>Hirundinidae</taxon>
        <taxon>Hirundo</taxon>
    </lineage>
</organism>
<feature type="region of interest" description="Disordered" evidence="1">
    <location>
        <begin position="26"/>
        <end position="76"/>
    </location>
</feature>
<evidence type="ECO:0000313" key="3">
    <source>
        <dbReference type="Proteomes" id="UP000269221"/>
    </source>
</evidence>
<evidence type="ECO:0000256" key="1">
    <source>
        <dbReference type="SAM" id="MobiDB-lite"/>
    </source>
</evidence>
<protein>
    <submittedName>
        <fullName evidence="2">Uncharacterized protein</fullName>
    </submittedName>
</protein>
<sequence length="95" mass="10670">MDKESTGATRGEVIQGHLEAQWDRLQEAPAKRRQRRQLGEKSFRKTGRSRASGEKSSLGSSLQDSKDGEIGEKQERSGGSGFLFLYRRVLSQSRD</sequence>
<evidence type="ECO:0000313" key="2">
    <source>
        <dbReference type="EMBL" id="RMB98484.1"/>
    </source>
</evidence>
<accession>A0A3M0JCE4</accession>
<dbReference type="EMBL" id="QRBI01000152">
    <property type="protein sequence ID" value="RMB98484.1"/>
    <property type="molecule type" value="Genomic_DNA"/>
</dbReference>
<name>A0A3M0JCE4_HIRRU</name>
<comment type="caution">
    <text evidence="2">The sequence shown here is derived from an EMBL/GenBank/DDBJ whole genome shotgun (WGS) entry which is preliminary data.</text>
</comment>
<proteinExistence type="predicted"/>
<feature type="compositionally biased region" description="Polar residues" evidence="1">
    <location>
        <begin position="54"/>
        <end position="63"/>
    </location>
</feature>
<feature type="compositionally biased region" description="Basic and acidic residues" evidence="1">
    <location>
        <begin position="64"/>
        <end position="76"/>
    </location>
</feature>
<keyword evidence="3" id="KW-1185">Reference proteome</keyword>
<reference evidence="2 3" key="1">
    <citation type="submission" date="2018-07" db="EMBL/GenBank/DDBJ databases">
        <title>A high quality draft genome assembly of the barn swallow (H. rustica rustica).</title>
        <authorList>
            <person name="Formenti G."/>
            <person name="Chiara M."/>
            <person name="Poveda L."/>
            <person name="Francoijs K.-J."/>
            <person name="Bonisoli-Alquati A."/>
            <person name="Canova L."/>
            <person name="Gianfranceschi L."/>
            <person name="Horner D.S."/>
            <person name="Saino N."/>
        </authorList>
    </citation>
    <scope>NUCLEOTIDE SEQUENCE [LARGE SCALE GENOMIC DNA]</scope>
    <source>
        <strain evidence="2">Chelidonia</strain>
        <tissue evidence="2">Blood</tissue>
    </source>
</reference>
<dbReference type="AlphaFoldDB" id="A0A3M0JCE4"/>
<gene>
    <name evidence="2" type="ORF">DUI87_24698</name>
</gene>
<dbReference type="Proteomes" id="UP000269221">
    <property type="component" value="Unassembled WGS sequence"/>
</dbReference>